<protein>
    <submittedName>
        <fullName evidence="2">Peptidase M28</fullName>
    </submittedName>
</protein>
<feature type="domain" description="Peptidase M28" evidence="1">
    <location>
        <begin position="113"/>
        <end position="302"/>
    </location>
</feature>
<dbReference type="PANTHER" id="PTHR12147">
    <property type="entry name" value="METALLOPEPTIDASE M28 FAMILY MEMBER"/>
    <property type="match status" value="1"/>
</dbReference>
<dbReference type="SUPFAM" id="SSF53187">
    <property type="entry name" value="Zn-dependent exopeptidases"/>
    <property type="match status" value="1"/>
</dbReference>
<dbReference type="GO" id="GO:0008235">
    <property type="term" value="F:metalloexopeptidase activity"/>
    <property type="evidence" value="ECO:0007669"/>
    <property type="project" value="InterPro"/>
</dbReference>
<dbReference type="EMBL" id="JXOJ01000002">
    <property type="protein sequence ID" value="KLK88519.1"/>
    <property type="molecule type" value="Genomic_DNA"/>
</dbReference>
<accession>A0A0H1R0C8</accession>
<dbReference type="PATRIC" id="fig|1550566.3.peg.1254"/>
<dbReference type="Gene3D" id="3.40.630.10">
    <property type="entry name" value="Zn peptidases"/>
    <property type="match status" value="1"/>
</dbReference>
<dbReference type="GO" id="GO:0006508">
    <property type="term" value="P:proteolysis"/>
    <property type="evidence" value="ECO:0007669"/>
    <property type="project" value="InterPro"/>
</dbReference>
<comment type="caution">
    <text evidence="2">The sequence shown here is derived from an EMBL/GenBank/DDBJ whole genome shotgun (WGS) entry which is preliminary data.</text>
</comment>
<reference evidence="2 3" key="1">
    <citation type="journal article" date="2015" name="Int. J. Syst. Evol. Microbiol.">
        <title>Methanoculleus sediminis sp. nov., a methanogen from sediments near a submarine mud volcano.</title>
        <authorList>
            <person name="Chen S.C."/>
            <person name="Chen M.F."/>
            <person name="Lai M.C."/>
            <person name="Weng C.Y."/>
            <person name="Wu S.Y."/>
            <person name="Lin S."/>
            <person name="Yang T.F."/>
            <person name="Chen P.C."/>
        </authorList>
    </citation>
    <scope>NUCLEOTIDE SEQUENCE [LARGE SCALE GENOMIC DNA]</scope>
    <source>
        <strain evidence="2 3">S3Fa</strain>
    </source>
</reference>
<dbReference type="InterPro" id="IPR007484">
    <property type="entry name" value="Peptidase_M28"/>
</dbReference>
<proteinExistence type="predicted"/>
<dbReference type="Pfam" id="PF04389">
    <property type="entry name" value="Peptidase_M28"/>
    <property type="match status" value="1"/>
</dbReference>
<dbReference type="InterPro" id="IPR045175">
    <property type="entry name" value="M28_fam"/>
</dbReference>
<evidence type="ECO:0000313" key="3">
    <source>
        <dbReference type="Proteomes" id="UP000035301"/>
    </source>
</evidence>
<sequence>MKRDSAHRTYTRWHARSPGMPFSVLLLAGVAVLLAAAPAAATGTPGGEYDPGLAAMLAEIDESELRDTTYDLQNFSTRAYGTDGNRDAGAYLSARLAAITGLEVEPGGGEPNNIVATLPGSGDSSDGVVVVGAHYDSTSSDPARAPGATDNGCGVAIVLELARVMSGHSFDRTVQFAFWNAEEVGRLGSIDYAADAAVPVVLYLNYDSSCYDPLNRSVLDIVYDERSAGIAALMADYNTLYGTNFTLTENVHTCTSDHVSFRERGYPAVTTHCEEHGPAHTPDDTIDRVSFGYAERNARLGLAVLAEAAGFRGEEAGAAIPKVPMMVWEIPERPDRAG</sequence>
<dbReference type="AlphaFoldDB" id="A0A0H1R0C8"/>
<name>A0A0H1R0C8_9EURY</name>
<dbReference type="PANTHER" id="PTHR12147:SF26">
    <property type="entry name" value="PEPTIDASE M28 DOMAIN-CONTAINING PROTEIN"/>
    <property type="match status" value="1"/>
</dbReference>
<evidence type="ECO:0000313" key="2">
    <source>
        <dbReference type="EMBL" id="KLK88519.1"/>
    </source>
</evidence>
<dbReference type="OrthoDB" id="106901at2157"/>
<gene>
    <name evidence="2" type="ORF">SZ63_05795</name>
</gene>
<organism evidence="2 3">
    <name type="scientific">Methanoculleus sediminis</name>
    <dbReference type="NCBI Taxonomy" id="1550566"/>
    <lineage>
        <taxon>Archaea</taxon>
        <taxon>Methanobacteriati</taxon>
        <taxon>Methanobacteriota</taxon>
        <taxon>Stenosarchaea group</taxon>
        <taxon>Methanomicrobia</taxon>
        <taxon>Methanomicrobiales</taxon>
        <taxon>Methanomicrobiaceae</taxon>
        <taxon>Methanoculleus</taxon>
    </lineage>
</organism>
<evidence type="ECO:0000259" key="1">
    <source>
        <dbReference type="Pfam" id="PF04389"/>
    </source>
</evidence>
<dbReference type="Proteomes" id="UP000035301">
    <property type="component" value="Unassembled WGS sequence"/>
</dbReference>
<keyword evidence="3" id="KW-1185">Reference proteome</keyword>
<dbReference type="STRING" id="1550566.SZ63_05795"/>